<feature type="domain" description="SWIM-type" evidence="4">
    <location>
        <begin position="324"/>
        <end position="359"/>
    </location>
</feature>
<dbReference type="InterPro" id="IPR007527">
    <property type="entry name" value="Znf_SWIM"/>
</dbReference>
<sequence length="490" mass="57091">MEFLKAFILPKTFNRFSYVENVFWILCGVTLSGIFLDIEINESRLDFVCGSSDDGKELILGMCWEQYEKQNNKFGVPIYGFVILNFFLTASVWAIYSQAVKSRVNELEEGTNKRSTQPGKKIFKAYLSQLVVRILVGIFFVLIQALLLYPRSFSSTFHCNLANEGNFTASRNVKQTQTSYECNDRRAGNKTFWAYAVIVVTGTFTLFVLVEMLYILILLPRKVEEYMDDPQFHKYYLKSNRPKPRTPDQEQPFTPLIESEKDEPDNKPSNSPRQRPFRPTRSQHFSIRLSTAEKQVEFMAVSSVNPQQDVAWFTIQNLNSRREYLVKISVCPTCECEDYQKFKGNQLCKHIIWVYLYQLKVDKKHCLLQQIALKRNEVRQILKIPRVKAILSKDKRNDQGCTWYLSHKEKKRGKNPCCKAFRCKREISPGELCVFVQGLEVVKLEPPEVYQSKFYFCPQIACLQQFPLWSNLTFPTKILVKNDVSPSQIE</sequence>
<dbReference type="PANTHER" id="PTHR21540:SF0">
    <property type="entry name" value="PHD FAMILY PROTEIN"/>
    <property type="match status" value="1"/>
</dbReference>
<dbReference type="InterPro" id="IPR038359">
    <property type="entry name" value="Connexin_N_sf"/>
</dbReference>
<keyword evidence="1" id="KW-0862">Zinc</keyword>
<dbReference type="PANTHER" id="PTHR21540">
    <property type="entry name" value="RING FINGER AND SWIM DOMAIN-CONTAINING PROTEIN 2"/>
    <property type="match status" value="1"/>
</dbReference>
<dbReference type="InterPro" id="IPR039903">
    <property type="entry name" value="Zswim2"/>
</dbReference>
<evidence type="ECO:0000256" key="3">
    <source>
        <dbReference type="SAM" id="Phobius"/>
    </source>
</evidence>
<keyword evidence="3" id="KW-0472">Membrane</keyword>
<keyword evidence="1" id="KW-0863">Zinc-finger</keyword>
<dbReference type="PROSITE" id="PS50966">
    <property type="entry name" value="ZF_SWIM"/>
    <property type="match status" value="1"/>
</dbReference>
<feature type="region of interest" description="Disordered" evidence="2">
    <location>
        <begin position="237"/>
        <end position="282"/>
    </location>
</feature>
<protein>
    <recommendedName>
        <fullName evidence="4">SWIM-type domain-containing protein</fullName>
    </recommendedName>
</protein>
<keyword evidence="6" id="KW-1185">Reference proteome</keyword>
<feature type="transmembrane region" description="Helical" evidence="3">
    <location>
        <begin position="76"/>
        <end position="96"/>
    </location>
</feature>
<comment type="caution">
    <text evidence="5">The sequence shown here is derived from an EMBL/GenBank/DDBJ whole genome shotgun (WGS) entry which is preliminary data.</text>
</comment>
<feature type="transmembrane region" description="Helical" evidence="3">
    <location>
        <begin position="193"/>
        <end position="219"/>
    </location>
</feature>
<keyword evidence="1" id="KW-0479">Metal-binding</keyword>
<keyword evidence="3" id="KW-0812">Transmembrane</keyword>
<keyword evidence="3" id="KW-1133">Transmembrane helix</keyword>
<name>A0ABN8SQB2_9CNID</name>
<evidence type="ECO:0000256" key="1">
    <source>
        <dbReference type="PROSITE-ProRule" id="PRU00325"/>
    </source>
</evidence>
<dbReference type="Pfam" id="PF04434">
    <property type="entry name" value="SWIM"/>
    <property type="match status" value="1"/>
</dbReference>
<proteinExistence type="predicted"/>
<dbReference type="Proteomes" id="UP001159427">
    <property type="component" value="Unassembled WGS sequence"/>
</dbReference>
<evidence type="ECO:0000313" key="5">
    <source>
        <dbReference type="EMBL" id="CAH3193783.1"/>
    </source>
</evidence>
<evidence type="ECO:0000259" key="4">
    <source>
        <dbReference type="PROSITE" id="PS50966"/>
    </source>
</evidence>
<dbReference type="Gene3D" id="1.20.1440.80">
    <property type="entry name" value="Gap junction channel protein cysteine-rich domain"/>
    <property type="match status" value="1"/>
</dbReference>
<evidence type="ECO:0000313" key="6">
    <source>
        <dbReference type="Proteomes" id="UP001159427"/>
    </source>
</evidence>
<accession>A0ABN8SQB2</accession>
<organism evidence="5 6">
    <name type="scientific">Porites evermanni</name>
    <dbReference type="NCBI Taxonomy" id="104178"/>
    <lineage>
        <taxon>Eukaryota</taxon>
        <taxon>Metazoa</taxon>
        <taxon>Cnidaria</taxon>
        <taxon>Anthozoa</taxon>
        <taxon>Hexacorallia</taxon>
        <taxon>Scleractinia</taxon>
        <taxon>Fungiina</taxon>
        <taxon>Poritidae</taxon>
        <taxon>Porites</taxon>
    </lineage>
</organism>
<evidence type="ECO:0000256" key="2">
    <source>
        <dbReference type="SAM" id="MobiDB-lite"/>
    </source>
</evidence>
<reference evidence="5 6" key="1">
    <citation type="submission" date="2022-05" db="EMBL/GenBank/DDBJ databases">
        <authorList>
            <consortium name="Genoscope - CEA"/>
            <person name="William W."/>
        </authorList>
    </citation>
    <scope>NUCLEOTIDE SEQUENCE [LARGE SCALE GENOMIC DNA]</scope>
</reference>
<gene>
    <name evidence="5" type="ORF">PEVE_00026492</name>
</gene>
<feature type="transmembrane region" description="Helical" evidence="3">
    <location>
        <begin position="21"/>
        <end position="38"/>
    </location>
</feature>
<dbReference type="EMBL" id="CALNXI010003596">
    <property type="protein sequence ID" value="CAH3193783.1"/>
    <property type="molecule type" value="Genomic_DNA"/>
</dbReference>
<feature type="non-terminal residue" evidence="5">
    <location>
        <position position="490"/>
    </location>
</feature>
<feature type="transmembrane region" description="Helical" evidence="3">
    <location>
        <begin position="130"/>
        <end position="149"/>
    </location>
</feature>